<gene>
    <name evidence="3" type="ORF">EGT74_25490</name>
</gene>
<dbReference type="Proteomes" id="UP000278351">
    <property type="component" value="Unassembled WGS sequence"/>
</dbReference>
<dbReference type="Pfam" id="PF00106">
    <property type="entry name" value="adh_short"/>
    <property type="match status" value="1"/>
</dbReference>
<accession>A0A3N4PAQ6</accession>
<dbReference type="RefSeq" id="WP_123849374.1">
    <property type="nucleotide sequence ID" value="NZ_RPDH01000003.1"/>
</dbReference>
<dbReference type="PANTHER" id="PTHR44196">
    <property type="entry name" value="DEHYDROGENASE/REDUCTASE SDR FAMILY MEMBER 7B"/>
    <property type="match status" value="1"/>
</dbReference>
<dbReference type="InterPro" id="IPR036291">
    <property type="entry name" value="NAD(P)-bd_dom_sf"/>
</dbReference>
<dbReference type="PANTHER" id="PTHR44196:SF1">
    <property type="entry name" value="DEHYDROGENASE_REDUCTASE SDR FAMILY MEMBER 7B"/>
    <property type="match status" value="1"/>
</dbReference>
<proteinExistence type="inferred from homology"/>
<comment type="similarity">
    <text evidence="1">Belongs to the short-chain dehydrogenases/reductases (SDR) family.</text>
</comment>
<dbReference type="GO" id="GO:0016491">
    <property type="term" value="F:oxidoreductase activity"/>
    <property type="evidence" value="ECO:0007669"/>
    <property type="project" value="UniProtKB-KW"/>
</dbReference>
<dbReference type="InterPro" id="IPR002347">
    <property type="entry name" value="SDR_fam"/>
</dbReference>
<dbReference type="SUPFAM" id="SSF51735">
    <property type="entry name" value="NAD(P)-binding Rossmann-fold domains"/>
    <property type="match status" value="1"/>
</dbReference>
<keyword evidence="4" id="KW-1185">Reference proteome</keyword>
<dbReference type="OrthoDB" id="9810734at2"/>
<sequence>MQLHGNTVLITGGSSGAGLALAAVLLEKGNRVLICGRSEEKLAAAKRQLPQAHIFRCNIADANDCRRLCEWVAANHPDCNILVNNAAIVHRKQFLTEPGILEMGEQEFSTNVLGPIRLIKMLIPLLTENRQPAVVNITTGLVYAPKAAYPFYNATKAALHAFTQVLRLQAAGLPVKIFEVMLPAMNTPWHEGNPPAIAIPVEKAVAEMLCGLEKDKPEIRVAGVKLLYLLSRIAPGLALRKINAL</sequence>
<evidence type="ECO:0000313" key="3">
    <source>
        <dbReference type="EMBL" id="RPE05723.1"/>
    </source>
</evidence>
<dbReference type="GO" id="GO:0016020">
    <property type="term" value="C:membrane"/>
    <property type="evidence" value="ECO:0007669"/>
    <property type="project" value="TreeGrafter"/>
</dbReference>
<dbReference type="AlphaFoldDB" id="A0A3N4PAQ6"/>
<keyword evidence="2" id="KW-0560">Oxidoreductase</keyword>
<protein>
    <submittedName>
        <fullName evidence="3">SDR family NAD(P)-dependent oxidoreductase</fullName>
    </submittedName>
</protein>
<evidence type="ECO:0000256" key="2">
    <source>
        <dbReference type="ARBA" id="ARBA00023002"/>
    </source>
</evidence>
<dbReference type="Gene3D" id="3.40.50.720">
    <property type="entry name" value="NAD(P)-binding Rossmann-like Domain"/>
    <property type="match status" value="1"/>
</dbReference>
<name>A0A3N4PAQ6_9BACT</name>
<comment type="caution">
    <text evidence="3">The sequence shown here is derived from an EMBL/GenBank/DDBJ whole genome shotgun (WGS) entry which is preliminary data.</text>
</comment>
<dbReference type="PRINTS" id="PR00081">
    <property type="entry name" value="GDHRDH"/>
</dbReference>
<evidence type="ECO:0000313" key="4">
    <source>
        <dbReference type="Proteomes" id="UP000278351"/>
    </source>
</evidence>
<evidence type="ECO:0000256" key="1">
    <source>
        <dbReference type="ARBA" id="ARBA00006484"/>
    </source>
</evidence>
<organism evidence="3 4">
    <name type="scientific">Chitinophaga lutea</name>
    <dbReference type="NCBI Taxonomy" id="2488634"/>
    <lineage>
        <taxon>Bacteria</taxon>
        <taxon>Pseudomonadati</taxon>
        <taxon>Bacteroidota</taxon>
        <taxon>Chitinophagia</taxon>
        <taxon>Chitinophagales</taxon>
        <taxon>Chitinophagaceae</taxon>
        <taxon>Chitinophaga</taxon>
    </lineage>
</organism>
<dbReference type="EMBL" id="RPDH01000003">
    <property type="protein sequence ID" value="RPE05723.1"/>
    <property type="molecule type" value="Genomic_DNA"/>
</dbReference>
<reference evidence="3 4" key="1">
    <citation type="submission" date="2018-11" db="EMBL/GenBank/DDBJ databases">
        <title>Chitinophaga lutea sp.nov., isolate from arsenic contaminated soil.</title>
        <authorList>
            <person name="Zong Y."/>
        </authorList>
    </citation>
    <scope>NUCLEOTIDE SEQUENCE [LARGE SCALE GENOMIC DNA]</scope>
    <source>
        <strain evidence="3 4">ZY74</strain>
    </source>
</reference>